<keyword evidence="2" id="KW-1185">Reference proteome</keyword>
<accession>A0ACC0EIC3</accession>
<protein>
    <submittedName>
        <fullName evidence="1">Uncharacterized protein</fullName>
    </submittedName>
</protein>
<dbReference type="EMBL" id="CM045870">
    <property type="protein sequence ID" value="KAI7954205.1"/>
    <property type="molecule type" value="Genomic_DNA"/>
</dbReference>
<evidence type="ECO:0000313" key="1">
    <source>
        <dbReference type="EMBL" id="KAI7954205.1"/>
    </source>
</evidence>
<reference evidence="1 2" key="3">
    <citation type="journal article" date="2022" name="Microbiol. Spectr.">
        <title>Folding features and dynamics of 3D genome architecture in plant fungal pathogens.</title>
        <authorList>
            <person name="Xia C."/>
        </authorList>
    </citation>
    <scope>NUCLEOTIDE SEQUENCE [LARGE SCALE GENOMIC DNA]</scope>
    <source>
        <strain evidence="1 2">93-210</strain>
    </source>
</reference>
<sequence>MSINGKSYQSFKNQTALSDPSPIYASETAHEYWFAGAKPFIQEALAKSMNANLDLYVSQEQIKKGLQLHSSKLTELELNSQNY</sequence>
<reference evidence="2" key="2">
    <citation type="journal article" date="2018" name="Mol. Plant Microbe Interact.">
        <title>Genome sequence resources for the wheat stripe rust pathogen (Puccinia striiformis f. sp. tritici) and the barley stripe rust pathogen (Puccinia striiformis f. sp. hordei).</title>
        <authorList>
            <person name="Xia C."/>
            <person name="Wang M."/>
            <person name="Yin C."/>
            <person name="Cornejo O.E."/>
            <person name="Hulbert S.H."/>
            <person name="Chen X."/>
        </authorList>
    </citation>
    <scope>NUCLEOTIDE SEQUENCE [LARGE SCALE GENOMIC DNA]</scope>
    <source>
        <strain evidence="2">93-210</strain>
    </source>
</reference>
<organism evidence="1 2">
    <name type="scientific">Puccinia striiformis f. sp. tritici</name>
    <dbReference type="NCBI Taxonomy" id="168172"/>
    <lineage>
        <taxon>Eukaryota</taxon>
        <taxon>Fungi</taxon>
        <taxon>Dikarya</taxon>
        <taxon>Basidiomycota</taxon>
        <taxon>Pucciniomycotina</taxon>
        <taxon>Pucciniomycetes</taxon>
        <taxon>Pucciniales</taxon>
        <taxon>Pucciniaceae</taxon>
        <taxon>Puccinia</taxon>
    </lineage>
</organism>
<comment type="caution">
    <text evidence="1">The sequence shown here is derived from an EMBL/GenBank/DDBJ whole genome shotgun (WGS) entry which is preliminary data.</text>
</comment>
<dbReference type="Proteomes" id="UP001060170">
    <property type="component" value="Chromosome 6"/>
</dbReference>
<name>A0ACC0EIC3_9BASI</name>
<gene>
    <name evidence="1" type="ORF">MJO28_006752</name>
</gene>
<proteinExistence type="predicted"/>
<reference evidence="2" key="1">
    <citation type="journal article" date="2018" name="BMC Genomics">
        <title>Genomic insights into host adaptation between the wheat stripe rust pathogen (Puccinia striiformis f. sp. tritici) and the barley stripe rust pathogen (Puccinia striiformis f. sp. hordei).</title>
        <authorList>
            <person name="Xia C."/>
            <person name="Wang M."/>
            <person name="Yin C."/>
            <person name="Cornejo O.E."/>
            <person name="Hulbert S.H."/>
            <person name="Chen X."/>
        </authorList>
    </citation>
    <scope>NUCLEOTIDE SEQUENCE [LARGE SCALE GENOMIC DNA]</scope>
    <source>
        <strain evidence="2">93-210</strain>
    </source>
</reference>
<evidence type="ECO:0000313" key="2">
    <source>
        <dbReference type="Proteomes" id="UP001060170"/>
    </source>
</evidence>